<name>A0A0R2AT05_9LACO</name>
<dbReference type="EMBL" id="AYYN01000174">
    <property type="protein sequence ID" value="KRM70526.1"/>
    <property type="molecule type" value="Genomic_DNA"/>
</dbReference>
<gene>
    <name evidence="1" type="ORF">FC48_GL001697</name>
</gene>
<dbReference type="AlphaFoldDB" id="A0A0R2AT05"/>
<dbReference type="Proteomes" id="UP000051612">
    <property type="component" value="Unassembled WGS sequence"/>
</dbReference>
<protein>
    <submittedName>
        <fullName evidence="1">Uncharacterized protein</fullName>
    </submittedName>
</protein>
<evidence type="ECO:0000313" key="2">
    <source>
        <dbReference type="Proteomes" id="UP000051612"/>
    </source>
</evidence>
<organism evidence="1 2">
    <name type="scientific">Ligilactobacillus murinus DSM 20452 = NBRC 14221</name>
    <dbReference type="NCBI Taxonomy" id="1423772"/>
    <lineage>
        <taxon>Bacteria</taxon>
        <taxon>Bacillati</taxon>
        <taxon>Bacillota</taxon>
        <taxon>Bacilli</taxon>
        <taxon>Lactobacillales</taxon>
        <taxon>Lactobacillaceae</taxon>
        <taxon>Ligilactobacillus</taxon>
    </lineage>
</organism>
<reference evidence="1 2" key="1">
    <citation type="journal article" date="2015" name="Genome Announc.">
        <title>Expanding the biotechnology potential of lactobacilli through comparative genomics of 213 strains and associated genera.</title>
        <authorList>
            <person name="Sun Z."/>
            <person name="Harris H.M."/>
            <person name="McCann A."/>
            <person name="Guo C."/>
            <person name="Argimon S."/>
            <person name="Zhang W."/>
            <person name="Yang X."/>
            <person name="Jeffery I.B."/>
            <person name="Cooney J.C."/>
            <person name="Kagawa T.F."/>
            <person name="Liu W."/>
            <person name="Song Y."/>
            <person name="Salvetti E."/>
            <person name="Wrobel A."/>
            <person name="Rasinkangas P."/>
            <person name="Parkhill J."/>
            <person name="Rea M.C."/>
            <person name="O'Sullivan O."/>
            <person name="Ritari J."/>
            <person name="Douillard F.P."/>
            <person name="Paul Ross R."/>
            <person name="Yang R."/>
            <person name="Briner A.E."/>
            <person name="Felis G.E."/>
            <person name="de Vos W.M."/>
            <person name="Barrangou R."/>
            <person name="Klaenhammer T.R."/>
            <person name="Caufield P.W."/>
            <person name="Cui Y."/>
            <person name="Zhang H."/>
            <person name="O'Toole P.W."/>
        </authorList>
    </citation>
    <scope>NUCLEOTIDE SEQUENCE [LARGE SCALE GENOMIC DNA]</scope>
    <source>
        <strain evidence="1 2">DSM 20452</strain>
    </source>
</reference>
<dbReference type="PATRIC" id="fig|1423772.3.peg.1804"/>
<evidence type="ECO:0000313" key="1">
    <source>
        <dbReference type="EMBL" id="KRM70526.1"/>
    </source>
</evidence>
<dbReference type="GeneID" id="48467629"/>
<proteinExistence type="predicted"/>
<dbReference type="RefSeq" id="WP_004050454.1">
    <property type="nucleotide sequence ID" value="NZ_AYYN01000174.1"/>
</dbReference>
<sequence length="101" mass="11440">MTETVVEKIESRQNHSKAWRLSDKESGCFLDVTFNIDLEKTMKEQRNFSFSRFVSEQLNELSKMVPSLTSNYSLAIDRAAVGPAYLPLDNAKAKPLLTQLA</sequence>
<comment type="caution">
    <text evidence="1">The sequence shown here is derived from an EMBL/GenBank/DDBJ whole genome shotgun (WGS) entry which is preliminary data.</text>
</comment>
<accession>A0A0R2AT05</accession>